<reference evidence="1 2" key="1">
    <citation type="submission" date="2020-08" db="EMBL/GenBank/DDBJ databases">
        <authorList>
            <person name="Sun Q."/>
            <person name="Inoue M."/>
        </authorList>
    </citation>
    <scope>NUCLEOTIDE SEQUENCE [LARGE SCALE GENOMIC DNA]</scope>
    <source>
        <strain evidence="1 2">CCM 8938</strain>
    </source>
</reference>
<accession>A0ABR7KTA9</accession>
<dbReference type="RefSeq" id="WP_222621859.1">
    <property type="nucleotide sequence ID" value="NZ_JACRYL010000010.1"/>
</dbReference>
<dbReference type="EMBL" id="JACRYL010000010">
    <property type="protein sequence ID" value="MBC6111280.1"/>
    <property type="molecule type" value="Genomic_DNA"/>
</dbReference>
<keyword evidence="2" id="KW-1185">Reference proteome</keyword>
<dbReference type="Proteomes" id="UP000652755">
    <property type="component" value="Unassembled WGS sequence"/>
</dbReference>
<protein>
    <submittedName>
        <fullName evidence="1">Uncharacterized protein</fullName>
    </submittedName>
</protein>
<gene>
    <name evidence="1" type="ORF">H7U22_12705</name>
</gene>
<evidence type="ECO:0000313" key="2">
    <source>
        <dbReference type="Proteomes" id="UP000652755"/>
    </source>
</evidence>
<evidence type="ECO:0000313" key="1">
    <source>
        <dbReference type="EMBL" id="MBC6111280.1"/>
    </source>
</evidence>
<proteinExistence type="predicted"/>
<organism evidence="1 2">
    <name type="scientific">Pedobacter fastidiosus</name>
    <dbReference type="NCBI Taxonomy" id="2765361"/>
    <lineage>
        <taxon>Bacteria</taxon>
        <taxon>Pseudomonadati</taxon>
        <taxon>Bacteroidota</taxon>
        <taxon>Sphingobacteriia</taxon>
        <taxon>Sphingobacteriales</taxon>
        <taxon>Sphingobacteriaceae</taxon>
        <taxon>Pedobacter</taxon>
    </lineage>
</organism>
<name>A0ABR7KTA9_9SPHI</name>
<sequence>MNYKTRTVVIPNLIGNFNALAVLFSRIAKWQDNWLKDKTRTVVIPNLIGNLNALAIPFSRIAKC</sequence>
<comment type="caution">
    <text evidence="1">The sequence shown here is derived from an EMBL/GenBank/DDBJ whole genome shotgun (WGS) entry which is preliminary data.</text>
</comment>